<gene>
    <name evidence="2" type="ORF">7AX3_11</name>
</gene>
<dbReference type="Pfam" id="PF01507">
    <property type="entry name" value="PAPS_reduct"/>
    <property type="match status" value="1"/>
</dbReference>
<organism evidence="2">
    <name type="scientific">uncultured Caudovirales phage</name>
    <dbReference type="NCBI Taxonomy" id="2100421"/>
    <lineage>
        <taxon>Viruses</taxon>
        <taxon>Duplodnaviria</taxon>
        <taxon>Heunggongvirae</taxon>
        <taxon>Uroviricota</taxon>
        <taxon>Caudoviricetes</taxon>
        <taxon>Peduoviridae</taxon>
        <taxon>Maltschvirus</taxon>
        <taxon>Maltschvirus maltsch</taxon>
    </lineage>
</organism>
<dbReference type="SUPFAM" id="SSF52402">
    <property type="entry name" value="Adenine nucleotide alpha hydrolases-like"/>
    <property type="match status" value="1"/>
</dbReference>
<evidence type="ECO:0000259" key="1">
    <source>
        <dbReference type="Pfam" id="PF01507"/>
    </source>
</evidence>
<dbReference type="InterPro" id="IPR014729">
    <property type="entry name" value="Rossmann-like_a/b/a_fold"/>
</dbReference>
<evidence type="ECO:0000313" key="2">
    <source>
        <dbReference type="EMBL" id="ASN68747.1"/>
    </source>
</evidence>
<reference evidence="2" key="1">
    <citation type="submission" date="2017-06" db="EMBL/GenBank/DDBJ databases">
        <title>Novel phages from South African skin metaviromes.</title>
        <authorList>
            <person name="van Zyl L.J."/>
            <person name="Abrahams Y."/>
            <person name="Stander E.A."/>
            <person name="Kirby B.M."/>
            <person name="Clavaud C."/>
            <person name="Farcet C."/>
            <person name="Breton L."/>
            <person name="Trindade M.I."/>
        </authorList>
    </citation>
    <scope>NUCLEOTIDE SEQUENCE</scope>
</reference>
<dbReference type="EMBL" id="MF417881">
    <property type="protein sequence ID" value="ASN68747.1"/>
    <property type="molecule type" value="Genomic_DNA"/>
</dbReference>
<name>A0A2H4J5Y9_9CAUD</name>
<accession>A0A2H4J5Y9</accession>
<dbReference type="InterPro" id="IPR002500">
    <property type="entry name" value="PAPS_reduct_dom"/>
</dbReference>
<sequence>MINVVSFSGGRTSAYLVWMMEKKRVAGEEVHYMFMDTGAEHPNTYQFIRDVVNNWGIDLTCLRVQVNPELGKGNGYEVITLDEIGPNLKPWIDTTRKYGTPYFGGAFCTRTMKIEVCERYCKDHFAECESWLGMRIDEQTRIWGSKIFPLLRRLGFESMQMRGLYIELREIEAPEMITLLENRYLLDTATASRIADRVVKVKKSRQRFMAEISDYEKQDVLTFWKNQPFDLNLEEHLGNCVFCIKKGVNKVALALRDEPEMAEQFKKVILSEDVRVVGRRRQENKIMYRDSLSLEAIEQMYANYSRDEIAATIKGNKAYEAGSCSESCEAFIVDSAQLDLFPMEAA</sequence>
<feature type="domain" description="Phosphoadenosine phosphosulphate reductase" evidence="1">
    <location>
        <begin position="3"/>
        <end position="65"/>
    </location>
</feature>
<proteinExistence type="predicted"/>
<dbReference type="Gene3D" id="3.40.50.620">
    <property type="entry name" value="HUPs"/>
    <property type="match status" value="1"/>
</dbReference>
<protein>
    <recommendedName>
        <fullName evidence="1">Phosphoadenosine phosphosulphate reductase domain-containing protein</fullName>
    </recommendedName>
</protein>
<dbReference type="GO" id="GO:0003824">
    <property type="term" value="F:catalytic activity"/>
    <property type="evidence" value="ECO:0007669"/>
    <property type="project" value="InterPro"/>
</dbReference>